<dbReference type="Proteomes" id="UP000623467">
    <property type="component" value="Unassembled WGS sequence"/>
</dbReference>
<protein>
    <submittedName>
        <fullName evidence="1">Uncharacterized protein</fullName>
    </submittedName>
</protein>
<keyword evidence="2" id="KW-1185">Reference proteome</keyword>
<evidence type="ECO:0000313" key="1">
    <source>
        <dbReference type="EMBL" id="KAF7353191.1"/>
    </source>
</evidence>
<name>A0A8H6Y6Q3_9AGAR</name>
<organism evidence="1 2">
    <name type="scientific">Mycena sanguinolenta</name>
    <dbReference type="NCBI Taxonomy" id="230812"/>
    <lineage>
        <taxon>Eukaryota</taxon>
        <taxon>Fungi</taxon>
        <taxon>Dikarya</taxon>
        <taxon>Basidiomycota</taxon>
        <taxon>Agaricomycotina</taxon>
        <taxon>Agaricomycetes</taxon>
        <taxon>Agaricomycetidae</taxon>
        <taxon>Agaricales</taxon>
        <taxon>Marasmiineae</taxon>
        <taxon>Mycenaceae</taxon>
        <taxon>Mycena</taxon>
    </lineage>
</organism>
<comment type="caution">
    <text evidence="1">The sequence shown here is derived from an EMBL/GenBank/DDBJ whole genome shotgun (WGS) entry which is preliminary data.</text>
</comment>
<reference evidence="1" key="1">
    <citation type="submission" date="2020-05" db="EMBL/GenBank/DDBJ databases">
        <title>Mycena genomes resolve the evolution of fungal bioluminescence.</title>
        <authorList>
            <person name="Tsai I.J."/>
        </authorList>
    </citation>
    <scope>NUCLEOTIDE SEQUENCE</scope>
    <source>
        <strain evidence="1">160909Yilan</strain>
    </source>
</reference>
<gene>
    <name evidence="1" type="ORF">MSAN_01506700</name>
</gene>
<dbReference type="EMBL" id="JACAZH010000012">
    <property type="protein sequence ID" value="KAF7353191.1"/>
    <property type="molecule type" value="Genomic_DNA"/>
</dbReference>
<sequence length="99" mass="10407">MAECDAVHVQGTTSALPAPITVPATTAAAFVDENANRARTSYPASSFNNPANLSLLTAASLNPDSTTATPPQRSITMTISLPTTLHWTDHEPWVDGRCA</sequence>
<accession>A0A8H6Y6Q3</accession>
<evidence type="ECO:0000313" key="2">
    <source>
        <dbReference type="Proteomes" id="UP000623467"/>
    </source>
</evidence>
<dbReference type="AlphaFoldDB" id="A0A8H6Y6Q3"/>
<proteinExistence type="predicted"/>